<dbReference type="PANTHER" id="PTHR36923">
    <property type="entry name" value="FERREDOXIN"/>
    <property type="match status" value="1"/>
</dbReference>
<keyword evidence="7" id="KW-0003">3Fe-4S</keyword>
<keyword evidence="9" id="KW-1185">Reference proteome</keyword>
<gene>
    <name evidence="8" type="ORF">FrCorBMG51_18505</name>
</gene>
<evidence type="ECO:0000313" key="8">
    <source>
        <dbReference type="EMBL" id="KLL10405.1"/>
    </source>
</evidence>
<keyword evidence="5" id="KW-0408">Iron</keyword>
<proteinExistence type="predicted"/>
<dbReference type="EMBL" id="JWIO01000034">
    <property type="protein sequence ID" value="KLL10405.1"/>
    <property type="molecule type" value="Genomic_DNA"/>
</dbReference>
<keyword evidence="6" id="KW-0411">Iron-sulfur</keyword>
<dbReference type="RefSeq" id="WP_047224326.1">
    <property type="nucleotide sequence ID" value="NZ_JWIO01000034.1"/>
</dbReference>
<comment type="caution">
    <text evidence="8">The sequence shown here is derived from an EMBL/GenBank/DDBJ whole genome shotgun (WGS) entry which is preliminary data.</text>
</comment>
<evidence type="ECO:0000313" key="9">
    <source>
        <dbReference type="Proteomes" id="UP000035425"/>
    </source>
</evidence>
<dbReference type="PANTHER" id="PTHR36923:SF3">
    <property type="entry name" value="FERREDOXIN"/>
    <property type="match status" value="1"/>
</dbReference>
<name>A0ABR5F102_9ACTN</name>
<evidence type="ECO:0000256" key="2">
    <source>
        <dbReference type="ARBA" id="ARBA00022448"/>
    </source>
</evidence>
<evidence type="ECO:0000256" key="6">
    <source>
        <dbReference type="ARBA" id="ARBA00023014"/>
    </source>
</evidence>
<evidence type="ECO:0000256" key="7">
    <source>
        <dbReference type="ARBA" id="ARBA00023291"/>
    </source>
</evidence>
<dbReference type="InterPro" id="IPR051269">
    <property type="entry name" value="Fe-S_cluster_ET"/>
</dbReference>
<protein>
    <recommendedName>
        <fullName evidence="10">Ferredoxin</fullName>
    </recommendedName>
</protein>
<evidence type="ECO:0000256" key="5">
    <source>
        <dbReference type="ARBA" id="ARBA00023004"/>
    </source>
</evidence>
<sequence>MKVSVDNSKCEAHGQCNMIDEQIFTLDDQGYSNIGKDKPVPEGLEDNADQGVYNCPVNALFIDHS</sequence>
<evidence type="ECO:0000256" key="4">
    <source>
        <dbReference type="ARBA" id="ARBA00022982"/>
    </source>
</evidence>
<reference evidence="8 9" key="1">
    <citation type="submission" date="2014-12" db="EMBL/GenBank/DDBJ databases">
        <title>Frankia sp. BMG5.1 draft genome.</title>
        <authorList>
            <person name="Gtari M."/>
            <person name="Ghodhbane-Gtari F."/>
            <person name="Nouioui I."/>
            <person name="Ktari A."/>
            <person name="Hezbri K."/>
            <person name="Mimouni W."/>
            <person name="Sbissi I."/>
            <person name="Ayari A."/>
            <person name="Yamanaka T."/>
            <person name="Normand P."/>
            <person name="Tisa L.S."/>
            <person name="Boudabous A."/>
        </authorList>
    </citation>
    <scope>NUCLEOTIDE SEQUENCE [LARGE SCALE GENOMIC DNA]</scope>
    <source>
        <strain evidence="8 9">BMG5.1</strain>
    </source>
</reference>
<keyword evidence="4" id="KW-0249">Electron transport</keyword>
<comment type="cofactor">
    <cofactor evidence="1">
        <name>[3Fe-4S] cluster</name>
        <dbReference type="ChEBI" id="CHEBI:21137"/>
    </cofactor>
</comment>
<dbReference type="Gene3D" id="3.30.70.20">
    <property type="match status" value="1"/>
</dbReference>
<dbReference type="SUPFAM" id="SSF54862">
    <property type="entry name" value="4Fe-4S ferredoxins"/>
    <property type="match status" value="1"/>
</dbReference>
<evidence type="ECO:0000256" key="3">
    <source>
        <dbReference type="ARBA" id="ARBA00022723"/>
    </source>
</evidence>
<accession>A0ABR5F102</accession>
<evidence type="ECO:0000256" key="1">
    <source>
        <dbReference type="ARBA" id="ARBA00001927"/>
    </source>
</evidence>
<dbReference type="Proteomes" id="UP000035425">
    <property type="component" value="Unassembled WGS sequence"/>
</dbReference>
<organism evidence="8 9">
    <name type="scientific">Protofrankia coriariae</name>
    <dbReference type="NCBI Taxonomy" id="1562887"/>
    <lineage>
        <taxon>Bacteria</taxon>
        <taxon>Bacillati</taxon>
        <taxon>Actinomycetota</taxon>
        <taxon>Actinomycetes</taxon>
        <taxon>Frankiales</taxon>
        <taxon>Frankiaceae</taxon>
        <taxon>Protofrankia</taxon>
    </lineage>
</organism>
<dbReference type="Pfam" id="PF13459">
    <property type="entry name" value="Fer4_15"/>
    <property type="match status" value="1"/>
</dbReference>
<keyword evidence="2" id="KW-0813">Transport</keyword>
<keyword evidence="3" id="KW-0479">Metal-binding</keyword>
<evidence type="ECO:0008006" key="10">
    <source>
        <dbReference type="Google" id="ProtNLM"/>
    </source>
</evidence>